<gene>
    <name evidence="8" type="ORF">A6E01_19640</name>
</gene>
<dbReference type="GO" id="GO:0005829">
    <property type="term" value="C:cytosol"/>
    <property type="evidence" value="ECO:0007669"/>
    <property type="project" value="TreeGrafter"/>
</dbReference>
<evidence type="ECO:0000313" key="8">
    <source>
        <dbReference type="EMBL" id="ANO35428.1"/>
    </source>
</evidence>
<dbReference type="RefSeq" id="WP_065211190.1">
    <property type="nucleotide sequence ID" value="NZ_CP016179.1"/>
</dbReference>
<dbReference type="InterPro" id="IPR027417">
    <property type="entry name" value="P-loop_NTPase"/>
</dbReference>
<keyword evidence="8" id="KW-0614">Plasmid</keyword>
<dbReference type="Proteomes" id="UP000092018">
    <property type="component" value="Plasmid unnamed1"/>
</dbReference>
<evidence type="ECO:0000256" key="1">
    <source>
        <dbReference type="ARBA" id="ARBA00005790"/>
    </source>
</evidence>
<evidence type="ECO:0000313" key="9">
    <source>
        <dbReference type="Proteomes" id="UP000092018"/>
    </source>
</evidence>
<dbReference type="AlphaFoldDB" id="A0AAN0XZH2"/>
<dbReference type="PROSITE" id="PS00856">
    <property type="entry name" value="GUANYLATE_KINASE_1"/>
    <property type="match status" value="1"/>
</dbReference>
<dbReference type="InterPro" id="IPR008145">
    <property type="entry name" value="GK/Ca_channel_bsu"/>
</dbReference>
<accession>A0AAN0XZH2</accession>
<dbReference type="FunFam" id="3.30.63.10:FF:000002">
    <property type="entry name" value="Guanylate kinase 1"/>
    <property type="match status" value="1"/>
</dbReference>
<name>A0AAN0XZH2_9VIBR</name>
<dbReference type="InterPro" id="IPR008144">
    <property type="entry name" value="Guanylate_kin-like_dom"/>
</dbReference>
<dbReference type="GO" id="GO:0004385">
    <property type="term" value="F:GMP kinase activity"/>
    <property type="evidence" value="ECO:0007669"/>
    <property type="project" value="UniProtKB-EC"/>
</dbReference>
<protein>
    <recommendedName>
        <fullName evidence="3">Guanylate kinase</fullName>
        <ecNumber evidence="2">2.7.4.8</ecNumber>
    </recommendedName>
    <alternativeName>
        <fullName evidence="6">GMP kinase</fullName>
    </alternativeName>
</protein>
<evidence type="ECO:0000256" key="4">
    <source>
        <dbReference type="ARBA" id="ARBA00022679"/>
    </source>
</evidence>
<reference evidence="8 9" key="1">
    <citation type="submission" date="2016-06" db="EMBL/GenBank/DDBJ databases">
        <title>Adaptive Radiation by Waves of Gene Transfer Leads to Fine-Scale Resource Partitioning in Marine Microbes.</title>
        <authorList>
            <person name="Hehemann J.-H."/>
            <person name="Arevalo P."/>
            <person name="Datta M.S."/>
            <person name="Yu X."/>
            <person name="Corzett C."/>
            <person name="Henschel A."/>
            <person name="Preheim S.P."/>
            <person name="Timberlake S."/>
            <person name="Alm E.J."/>
            <person name="Polz M.F."/>
        </authorList>
    </citation>
    <scope>NUCLEOTIDE SEQUENCE [LARGE SCALE GENOMIC DNA]</scope>
    <source>
        <strain evidence="8 9">FF50</strain>
        <plasmid evidence="8 9">unnamed1</plasmid>
    </source>
</reference>
<dbReference type="KEGG" id="vbr:A6E01_19640"/>
<keyword evidence="5" id="KW-0418">Kinase</keyword>
<dbReference type="PANTHER" id="PTHR23117:SF13">
    <property type="entry name" value="GUANYLATE KINASE"/>
    <property type="match status" value="1"/>
</dbReference>
<dbReference type="PANTHER" id="PTHR23117">
    <property type="entry name" value="GUANYLATE KINASE-RELATED"/>
    <property type="match status" value="1"/>
</dbReference>
<evidence type="ECO:0000256" key="3">
    <source>
        <dbReference type="ARBA" id="ARBA00016296"/>
    </source>
</evidence>
<dbReference type="InterPro" id="IPR020590">
    <property type="entry name" value="Guanylate_kinase_CS"/>
</dbReference>
<dbReference type="EMBL" id="CP016179">
    <property type="protein sequence ID" value="ANO35428.1"/>
    <property type="molecule type" value="Genomic_DNA"/>
</dbReference>
<dbReference type="Gene3D" id="3.40.50.300">
    <property type="entry name" value="P-loop containing nucleotide triphosphate hydrolases"/>
    <property type="match status" value="1"/>
</dbReference>
<comment type="similarity">
    <text evidence="1">Belongs to the guanylate kinase family.</text>
</comment>
<evidence type="ECO:0000256" key="5">
    <source>
        <dbReference type="ARBA" id="ARBA00022777"/>
    </source>
</evidence>
<evidence type="ECO:0000259" key="7">
    <source>
        <dbReference type="PROSITE" id="PS50052"/>
    </source>
</evidence>
<dbReference type="SUPFAM" id="SSF52540">
    <property type="entry name" value="P-loop containing nucleoside triphosphate hydrolases"/>
    <property type="match status" value="1"/>
</dbReference>
<evidence type="ECO:0000256" key="6">
    <source>
        <dbReference type="ARBA" id="ARBA00030128"/>
    </source>
</evidence>
<dbReference type="PROSITE" id="PS50052">
    <property type="entry name" value="GUANYLATE_KINASE_2"/>
    <property type="match status" value="1"/>
</dbReference>
<evidence type="ECO:0000256" key="2">
    <source>
        <dbReference type="ARBA" id="ARBA00012961"/>
    </source>
</evidence>
<geneLocation type="plasmid" evidence="8 9">
    <name>unnamed1</name>
</geneLocation>
<proteinExistence type="inferred from homology"/>
<dbReference type="Pfam" id="PF00625">
    <property type="entry name" value="Guanylate_kin"/>
    <property type="match status" value="1"/>
</dbReference>
<organism evidence="8 9">
    <name type="scientific">Vibrio breoganii</name>
    <dbReference type="NCBI Taxonomy" id="553239"/>
    <lineage>
        <taxon>Bacteria</taxon>
        <taxon>Pseudomonadati</taxon>
        <taxon>Pseudomonadota</taxon>
        <taxon>Gammaproteobacteria</taxon>
        <taxon>Vibrionales</taxon>
        <taxon>Vibrionaceae</taxon>
        <taxon>Vibrio</taxon>
    </lineage>
</organism>
<sequence length="229" mass="25774">MKTLLLVAGVGGSGKSTFALVLDRFGFKRAVTSTSRPMRPGEKDGRDYHFVEKSALMAKSTRGELVESAEVRGHLYGMDVQSLTALFAQSDTVYAIVDPQGVRSYQWRYSNDANIRVVTVFIDCPSVLQEERLKSRLGSNPTDERYEEVARSLVNAREVEPMWARMVNANVYCTICDDIRAFHHMLFDIHSVMCGRSDDFVNVATIEPVRWSPTAEMITAVIRELKAEQ</sequence>
<feature type="domain" description="Guanylate kinase-like" evidence="7">
    <location>
        <begin position="2"/>
        <end position="191"/>
    </location>
</feature>
<keyword evidence="4" id="KW-0808">Transferase</keyword>
<dbReference type="EC" id="2.7.4.8" evidence="2"/>
<dbReference type="SMART" id="SM00072">
    <property type="entry name" value="GuKc"/>
    <property type="match status" value="1"/>
</dbReference>